<protein>
    <submittedName>
        <fullName evidence="1">Carboxyphosphonoenolpyruvate phosphonomutase</fullName>
    </submittedName>
</protein>
<dbReference type="EMBL" id="CP003422">
    <property type="protein sequence ID" value="AFH60636.2"/>
    <property type="molecule type" value="Genomic_DNA"/>
</dbReference>
<dbReference type="Proteomes" id="UP000007392">
    <property type="component" value="Chromosome"/>
</dbReference>
<dbReference type="KEGG" id="pmw:B2K_07870"/>
<dbReference type="Gene3D" id="3.20.20.60">
    <property type="entry name" value="Phosphoenolpyruvate-binding domains"/>
    <property type="match status" value="1"/>
</dbReference>
<sequence length="264" mass="28943">MIYREEENMSRMKEFQRLHELNDLLVLGNAWDLPSAHVLEKVGFKAIGTTSWGIATSLGYSDGEAIDFELQLAVIRRIVNHVKVPVSADIESGYGPNDEAIVSNVLKVANIGGVGINIEDSLKASTGLKPLSEQCGLLAKIRSALDNSGFGDFFINARTDPYLLHHLDPLNETMTRSKHYVESGASGIFVPGLKNREEIRMIASSASAPLNVMALPDLTDCEKLKELGVRRLSLGGSLYRKMTTLLEQCAVEMLDSHDAALLFK</sequence>
<dbReference type="Pfam" id="PF13714">
    <property type="entry name" value="PEP_mutase"/>
    <property type="match status" value="1"/>
</dbReference>
<evidence type="ECO:0000313" key="1">
    <source>
        <dbReference type="EMBL" id="AFH60636.2"/>
    </source>
</evidence>
<proteinExistence type="predicted"/>
<dbReference type="SUPFAM" id="SSF51621">
    <property type="entry name" value="Phosphoenolpyruvate/pyruvate domain"/>
    <property type="match status" value="1"/>
</dbReference>
<gene>
    <name evidence="1" type="ORF">B2K_07870</name>
</gene>
<dbReference type="PANTHER" id="PTHR42905:SF16">
    <property type="entry name" value="CARBOXYPHOSPHONOENOLPYRUVATE PHOSPHONOMUTASE-LIKE PROTEIN (AFU_ORTHOLOGUE AFUA_5G07230)"/>
    <property type="match status" value="1"/>
</dbReference>
<reference evidence="1 2" key="1">
    <citation type="submission" date="2013-06" db="EMBL/GenBank/DDBJ databases">
        <title>Complete genome sequence of Paenibacillus mucilaginosus K02.</title>
        <authorList>
            <person name="Xiao B."/>
            <person name="Sun L."/>
            <person name="Xiao L."/>
            <person name="Lian B."/>
        </authorList>
    </citation>
    <scope>NUCLEOTIDE SEQUENCE [LARGE SCALE GENOMIC DNA]</scope>
    <source>
        <strain evidence="1 2">K02</strain>
    </source>
</reference>
<dbReference type="PANTHER" id="PTHR42905">
    <property type="entry name" value="PHOSPHOENOLPYRUVATE CARBOXYLASE"/>
    <property type="match status" value="1"/>
</dbReference>
<dbReference type="InterPro" id="IPR015813">
    <property type="entry name" value="Pyrv/PenolPyrv_kinase-like_dom"/>
</dbReference>
<name>I0BE39_9BACL</name>
<dbReference type="GO" id="GO:0003824">
    <property type="term" value="F:catalytic activity"/>
    <property type="evidence" value="ECO:0007669"/>
    <property type="project" value="InterPro"/>
</dbReference>
<dbReference type="HOGENOM" id="CLU_027389_2_3_9"/>
<dbReference type="AlphaFoldDB" id="I0BE39"/>
<keyword evidence="1" id="KW-0670">Pyruvate</keyword>
<dbReference type="InterPro" id="IPR040442">
    <property type="entry name" value="Pyrv_kinase-like_dom_sf"/>
</dbReference>
<accession>I0BE39</accession>
<dbReference type="CDD" id="cd00377">
    <property type="entry name" value="ICL_PEPM"/>
    <property type="match status" value="1"/>
</dbReference>
<dbReference type="InterPro" id="IPR039556">
    <property type="entry name" value="ICL/PEPM"/>
</dbReference>
<evidence type="ECO:0000313" key="2">
    <source>
        <dbReference type="Proteomes" id="UP000007392"/>
    </source>
</evidence>
<organism evidence="1 2">
    <name type="scientific">Paenibacillus mucilaginosus K02</name>
    <dbReference type="NCBI Taxonomy" id="997761"/>
    <lineage>
        <taxon>Bacteria</taxon>
        <taxon>Bacillati</taxon>
        <taxon>Bacillota</taxon>
        <taxon>Bacilli</taxon>
        <taxon>Bacillales</taxon>
        <taxon>Paenibacillaceae</taxon>
        <taxon>Paenibacillus</taxon>
    </lineage>
</organism>